<gene>
    <name evidence="1" type="ORF">BCR42DRAFT_449479</name>
</gene>
<dbReference type="OrthoDB" id="421226at2759"/>
<reference evidence="1 2" key="1">
    <citation type="submission" date="2016-07" db="EMBL/GenBank/DDBJ databases">
        <title>Pervasive Adenine N6-methylation of Active Genes in Fungi.</title>
        <authorList>
            <consortium name="DOE Joint Genome Institute"/>
            <person name="Mondo S.J."/>
            <person name="Dannebaum R.O."/>
            <person name="Kuo R.C."/>
            <person name="Labutti K."/>
            <person name="Haridas S."/>
            <person name="Kuo A."/>
            <person name="Salamov A."/>
            <person name="Ahrendt S.R."/>
            <person name="Lipzen A."/>
            <person name="Sullivan W."/>
            <person name="Andreopoulos W.B."/>
            <person name="Clum A."/>
            <person name="Lindquist E."/>
            <person name="Daum C."/>
            <person name="Ramamoorthy G.K."/>
            <person name="Gryganskyi A."/>
            <person name="Culley D."/>
            <person name="Magnuson J.K."/>
            <person name="James T.Y."/>
            <person name="O'Malley M.A."/>
            <person name="Stajich J.E."/>
            <person name="Spatafora J.W."/>
            <person name="Visel A."/>
            <person name="Grigoriev I.V."/>
        </authorList>
    </citation>
    <scope>NUCLEOTIDE SEQUENCE [LARGE SCALE GENOMIC DNA]</scope>
    <source>
        <strain evidence="1 2">NRRL 1336</strain>
    </source>
</reference>
<dbReference type="GO" id="GO:0019005">
    <property type="term" value="C:SCF ubiquitin ligase complex"/>
    <property type="evidence" value="ECO:0007669"/>
    <property type="project" value="TreeGrafter"/>
</dbReference>
<name>A0A1X2IP34_9FUNG</name>
<protein>
    <recommendedName>
        <fullName evidence="3">F-box domain-containing protein</fullName>
    </recommendedName>
</protein>
<dbReference type="PANTHER" id="PTHR13318">
    <property type="entry name" value="PARTNER OF PAIRED, ISOFORM B-RELATED"/>
    <property type="match status" value="1"/>
</dbReference>
<dbReference type="GO" id="GO:0031146">
    <property type="term" value="P:SCF-dependent proteasomal ubiquitin-dependent protein catabolic process"/>
    <property type="evidence" value="ECO:0007669"/>
    <property type="project" value="TreeGrafter"/>
</dbReference>
<evidence type="ECO:0000313" key="2">
    <source>
        <dbReference type="Proteomes" id="UP000193560"/>
    </source>
</evidence>
<dbReference type="SUPFAM" id="SSF52047">
    <property type="entry name" value="RNI-like"/>
    <property type="match status" value="1"/>
</dbReference>
<sequence>MQHVSQLEFLEITNGPHITDTSFEYLPQQCPHLMYLSLHKSPITLQTIVALGEHCPQVGTISLERCTNLGYDIFSALATWPSLEDLAISLCDLNGMGDTLVTEETALDLIACKGLKRLFIQEIRWTFRDALPPPTVIAFIQSHPHLEELELTGGTLTDATLNAITMHLPGITKVGMSGNRQITSRAVRRLVQNCHELGFVALDGCGIPADDFPELGEVYLEFDDDGNDFVLCLDGNAPDKIRNSRF</sequence>
<accession>A0A1X2IP34</accession>
<dbReference type="SMART" id="SM00367">
    <property type="entry name" value="LRR_CC"/>
    <property type="match status" value="3"/>
</dbReference>
<dbReference type="InterPro" id="IPR032675">
    <property type="entry name" value="LRR_dom_sf"/>
</dbReference>
<proteinExistence type="predicted"/>
<comment type="caution">
    <text evidence="1">The sequence shown here is derived from an EMBL/GenBank/DDBJ whole genome shotgun (WGS) entry which is preliminary data.</text>
</comment>
<dbReference type="InterPro" id="IPR006553">
    <property type="entry name" value="Leu-rich_rpt_Cys-con_subtyp"/>
</dbReference>
<dbReference type="Proteomes" id="UP000193560">
    <property type="component" value="Unassembled WGS sequence"/>
</dbReference>
<dbReference type="AlphaFoldDB" id="A0A1X2IP34"/>
<dbReference type="EMBL" id="MCGE01000007">
    <property type="protein sequence ID" value="ORZ19786.1"/>
    <property type="molecule type" value="Genomic_DNA"/>
</dbReference>
<organism evidence="1 2">
    <name type="scientific">Absidia repens</name>
    <dbReference type="NCBI Taxonomy" id="90262"/>
    <lineage>
        <taxon>Eukaryota</taxon>
        <taxon>Fungi</taxon>
        <taxon>Fungi incertae sedis</taxon>
        <taxon>Mucoromycota</taxon>
        <taxon>Mucoromycotina</taxon>
        <taxon>Mucoromycetes</taxon>
        <taxon>Mucorales</taxon>
        <taxon>Cunninghamellaceae</taxon>
        <taxon>Absidia</taxon>
    </lineage>
</organism>
<dbReference type="Gene3D" id="3.80.10.10">
    <property type="entry name" value="Ribonuclease Inhibitor"/>
    <property type="match status" value="1"/>
</dbReference>
<keyword evidence="2" id="KW-1185">Reference proteome</keyword>
<evidence type="ECO:0008006" key="3">
    <source>
        <dbReference type="Google" id="ProtNLM"/>
    </source>
</evidence>
<evidence type="ECO:0000313" key="1">
    <source>
        <dbReference type="EMBL" id="ORZ19786.1"/>
    </source>
</evidence>
<dbReference type="STRING" id="90262.A0A1X2IP34"/>